<proteinExistence type="predicted"/>
<accession>M3D5D5</accession>
<keyword evidence="3" id="KW-1185">Reference proteome</keyword>
<dbReference type="EMBL" id="KB456263">
    <property type="protein sequence ID" value="EMF13375.1"/>
    <property type="molecule type" value="Genomic_DNA"/>
</dbReference>
<gene>
    <name evidence="2" type="ORF">SEPMUDRAFT_148695</name>
</gene>
<dbReference type="Proteomes" id="UP000016931">
    <property type="component" value="Unassembled WGS sequence"/>
</dbReference>
<dbReference type="GeneID" id="27902226"/>
<dbReference type="HOGENOM" id="CLU_2198646_0_0_1"/>
<feature type="region of interest" description="Disordered" evidence="1">
    <location>
        <begin position="83"/>
        <end position="108"/>
    </location>
</feature>
<feature type="compositionally biased region" description="Basic residues" evidence="1">
    <location>
        <begin position="94"/>
        <end position="108"/>
    </location>
</feature>
<dbReference type="RefSeq" id="XP_016761496.1">
    <property type="nucleotide sequence ID" value="XM_016905089.1"/>
</dbReference>
<evidence type="ECO:0000256" key="1">
    <source>
        <dbReference type="SAM" id="MobiDB-lite"/>
    </source>
</evidence>
<protein>
    <submittedName>
        <fullName evidence="2">Uncharacterized protein</fullName>
    </submittedName>
</protein>
<dbReference type="AlphaFoldDB" id="M3D5D5"/>
<reference evidence="2 3" key="1">
    <citation type="journal article" date="2012" name="PLoS Pathog.">
        <title>Diverse lifestyles and strategies of plant pathogenesis encoded in the genomes of eighteen Dothideomycetes fungi.</title>
        <authorList>
            <person name="Ohm R.A."/>
            <person name="Feau N."/>
            <person name="Henrissat B."/>
            <person name="Schoch C.L."/>
            <person name="Horwitz B.A."/>
            <person name="Barry K.W."/>
            <person name="Condon B.J."/>
            <person name="Copeland A.C."/>
            <person name="Dhillon B."/>
            <person name="Glaser F."/>
            <person name="Hesse C.N."/>
            <person name="Kosti I."/>
            <person name="LaButti K."/>
            <person name="Lindquist E.A."/>
            <person name="Lucas S."/>
            <person name="Salamov A.A."/>
            <person name="Bradshaw R.E."/>
            <person name="Ciuffetti L."/>
            <person name="Hamelin R.C."/>
            <person name="Kema G.H.J."/>
            <person name="Lawrence C."/>
            <person name="Scott J.A."/>
            <person name="Spatafora J.W."/>
            <person name="Turgeon B.G."/>
            <person name="de Wit P.J.G.M."/>
            <person name="Zhong S."/>
            <person name="Goodwin S.B."/>
            <person name="Grigoriev I.V."/>
        </authorList>
    </citation>
    <scope>NUCLEOTIDE SEQUENCE [LARGE SCALE GENOMIC DNA]</scope>
    <source>
        <strain evidence="2 3">SO2202</strain>
    </source>
</reference>
<evidence type="ECO:0000313" key="2">
    <source>
        <dbReference type="EMBL" id="EMF13375.1"/>
    </source>
</evidence>
<sequence length="108" mass="12695">MRSHEPRDRRPYVLSFCVVHDAPGCCTPIIKILRSLAVVFNVQTLERAENNAVSLRWRRGDDATVCGEDSIFAQACFRLSEEYSSKRPGLPSLHLRRRRRRRRTRLWQ</sequence>
<evidence type="ECO:0000313" key="3">
    <source>
        <dbReference type="Proteomes" id="UP000016931"/>
    </source>
</evidence>
<organism evidence="2 3">
    <name type="scientific">Sphaerulina musiva (strain SO2202)</name>
    <name type="common">Poplar stem canker fungus</name>
    <name type="synonym">Septoria musiva</name>
    <dbReference type="NCBI Taxonomy" id="692275"/>
    <lineage>
        <taxon>Eukaryota</taxon>
        <taxon>Fungi</taxon>
        <taxon>Dikarya</taxon>
        <taxon>Ascomycota</taxon>
        <taxon>Pezizomycotina</taxon>
        <taxon>Dothideomycetes</taxon>
        <taxon>Dothideomycetidae</taxon>
        <taxon>Mycosphaerellales</taxon>
        <taxon>Mycosphaerellaceae</taxon>
        <taxon>Sphaerulina</taxon>
    </lineage>
</organism>
<name>M3D5D5_SPHMS</name>